<accession>A0A6J4JWQ6</accession>
<evidence type="ECO:0000313" key="1">
    <source>
        <dbReference type="EMBL" id="CAA9289382.1"/>
    </source>
</evidence>
<reference evidence="1" key="1">
    <citation type="submission" date="2020-02" db="EMBL/GenBank/DDBJ databases">
        <authorList>
            <person name="Meier V. D."/>
        </authorList>
    </citation>
    <scope>NUCLEOTIDE SEQUENCE</scope>
    <source>
        <strain evidence="1">AVDCRST_MAG26</strain>
    </source>
</reference>
<sequence>MNEEIWLGYAGLSVECSAVSALVQYQPAWDRRIHQSYGAIPVGVSTVVLLEDGRALPARRPLDELRRQLRQWQVQAEQ</sequence>
<gene>
    <name evidence="1" type="ORF">AVDCRST_MAG26-3978</name>
</gene>
<name>A0A6J4JWQ6_9CHLR</name>
<proteinExistence type="predicted"/>
<protein>
    <submittedName>
        <fullName evidence="1">Uncharacterized protein</fullName>
    </submittedName>
</protein>
<organism evidence="1">
    <name type="scientific">uncultured Chloroflexia bacterium</name>
    <dbReference type="NCBI Taxonomy" id="1672391"/>
    <lineage>
        <taxon>Bacteria</taxon>
        <taxon>Bacillati</taxon>
        <taxon>Chloroflexota</taxon>
        <taxon>Chloroflexia</taxon>
        <taxon>environmental samples</taxon>
    </lineage>
</organism>
<dbReference type="AlphaFoldDB" id="A0A6J4JWQ6"/>
<dbReference type="EMBL" id="CADCTK010000927">
    <property type="protein sequence ID" value="CAA9289382.1"/>
    <property type="molecule type" value="Genomic_DNA"/>
</dbReference>